<protein>
    <submittedName>
        <fullName evidence="1">Uncharacterized protein</fullName>
    </submittedName>
</protein>
<dbReference type="EMBL" id="JACIIK010000008">
    <property type="protein sequence ID" value="MBB6203741.1"/>
    <property type="molecule type" value="Genomic_DNA"/>
</dbReference>
<proteinExistence type="predicted"/>
<gene>
    <name evidence="1" type="ORF">GGD69_004628</name>
</gene>
<dbReference type="RefSeq" id="WP_183799052.1">
    <property type="nucleotide sequence ID" value="NZ_JACIII010000008.1"/>
</dbReference>
<dbReference type="Proteomes" id="UP000518681">
    <property type="component" value="Unassembled WGS sequence"/>
</dbReference>
<name>A0AAW3UZQ0_9BURK</name>
<evidence type="ECO:0000313" key="1">
    <source>
        <dbReference type="EMBL" id="MBB6203741.1"/>
    </source>
</evidence>
<reference evidence="1 2" key="1">
    <citation type="submission" date="2020-08" db="EMBL/GenBank/DDBJ databases">
        <title>Genomic Encyclopedia of Type Strains, Phase IV (KMG-V): Genome sequencing to study the core and pangenomes of soil and plant-associated prokaryotes.</title>
        <authorList>
            <person name="Whitman W."/>
        </authorList>
    </citation>
    <scope>NUCLEOTIDE SEQUENCE [LARGE SCALE GENOMIC DNA]</scope>
    <source>
        <strain evidence="1 2">SEMIA 4013</strain>
    </source>
</reference>
<organism evidence="1 2">
    <name type="scientific">Paraburkholderia fungorum</name>
    <dbReference type="NCBI Taxonomy" id="134537"/>
    <lineage>
        <taxon>Bacteria</taxon>
        <taxon>Pseudomonadati</taxon>
        <taxon>Pseudomonadota</taxon>
        <taxon>Betaproteobacteria</taxon>
        <taxon>Burkholderiales</taxon>
        <taxon>Burkholderiaceae</taxon>
        <taxon>Paraburkholderia</taxon>
    </lineage>
</organism>
<sequence>MDTKIYHRTDSKVDLIAKDFSLLFVVRKLCGRANIDLYATLRVTGHDSVSSFLAAFGTQLYGHPDAIVLAAKHFERTPVYQAAADAAIETLGAARIAKELAARCEEASHFTQAHAMQFRIDMKTRADEPLANTVSRDEAAFAEFAKERRASRETEARKAHVGNGIGSSIWTERIGGDEHE</sequence>
<dbReference type="AlphaFoldDB" id="A0AAW3UZQ0"/>
<accession>A0AAW3UZQ0</accession>
<comment type="caution">
    <text evidence="1">The sequence shown here is derived from an EMBL/GenBank/DDBJ whole genome shotgun (WGS) entry which is preliminary data.</text>
</comment>
<evidence type="ECO:0000313" key="2">
    <source>
        <dbReference type="Proteomes" id="UP000518681"/>
    </source>
</evidence>